<evidence type="ECO:0000313" key="3">
    <source>
        <dbReference type="EMBL" id="CAC5363419.1"/>
    </source>
</evidence>
<feature type="coiled-coil region" evidence="1">
    <location>
        <begin position="604"/>
        <end position="638"/>
    </location>
</feature>
<feature type="region of interest" description="Disordered" evidence="2">
    <location>
        <begin position="312"/>
        <end position="334"/>
    </location>
</feature>
<name>A0A6J8A8N7_MYTCO</name>
<sequence>MALNAIDVGSLENFLLPAPISVAILGQLMAIASTIDFSLEKHAPTDGFKYVKQPGSFRACLVQISTSGCDAFTTADKNMDKIRLYCMQFQGHVQNLVRILKGSKEEKSTLAPVYLNDMMEKANKCLGLAQKTESDFSVLTSLLSEVSIAAIAAKGLHERNLEDAIIQTKILEKRKELFQLQKREIEEEKLQVIEQLSEAKNALDKIVDEIPSPMQTVGIATFEKTVSTLATGACIFRLSTLSAPVAISCVAAKDIVELGEKFFGKSSKGQSNMSEEDKKTAQKIALRNIPEIYALIRSLFENIESRLCHEVSKDGTKHKDDNQSQDDHQTKRNGEITMIYESFERYMKELDGSAFPSHEAVEVTRYLCKRCMSICVSLTRNKGCRKNTEDLLKEVKSCLGEAENLKIKSDQMFSAGSASCLNISVDSSNEDKGMVEQANENVHIKIETKKQNLDFMRRKQEVVKEKAQEINQQQCQLLEDLLKTDLQKINFEEIIQTLSKGMDALGRLDEQWHMMVVFFAHITNRIEVCISQDKHTFEKVLHGTGYTLTAGTQEIILETAAGINSIAYSVGLIAETYTDISVKHLVGASAGLIRMIALHPEKDADTLNDKRTELNKKCTKAQLEIKKLAAERREMALNHITEQFERLEILESELPAVEEGRKNKIRDDVTESMQYMSNMGKDDSDYF</sequence>
<reference evidence="3 4" key="1">
    <citation type="submission" date="2020-06" db="EMBL/GenBank/DDBJ databases">
        <authorList>
            <person name="Li R."/>
            <person name="Bekaert M."/>
        </authorList>
    </citation>
    <scope>NUCLEOTIDE SEQUENCE [LARGE SCALE GENOMIC DNA]</scope>
    <source>
        <strain evidence="4">wild</strain>
    </source>
</reference>
<feature type="coiled-coil region" evidence="1">
    <location>
        <begin position="168"/>
        <end position="202"/>
    </location>
</feature>
<protein>
    <submittedName>
        <fullName evidence="3">Uncharacterized protein</fullName>
    </submittedName>
</protein>
<dbReference type="PANTHER" id="PTHR33488">
    <property type="entry name" value="ZGC:162509"/>
    <property type="match status" value="1"/>
</dbReference>
<accession>A0A6J8A8N7</accession>
<keyword evidence="4" id="KW-1185">Reference proteome</keyword>
<keyword evidence="1" id="KW-0175">Coiled coil</keyword>
<dbReference type="EMBL" id="CACVKT020000843">
    <property type="protein sequence ID" value="CAC5363419.1"/>
    <property type="molecule type" value="Genomic_DNA"/>
</dbReference>
<proteinExistence type="predicted"/>
<dbReference type="PANTHER" id="PTHR33488:SF2">
    <property type="entry name" value="EARLY ENDOSOME ANTIGEN 1-LIKE"/>
    <property type="match status" value="1"/>
</dbReference>
<dbReference type="AlphaFoldDB" id="A0A6J8A8N7"/>
<organism evidence="3 4">
    <name type="scientific">Mytilus coruscus</name>
    <name type="common">Sea mussel</name>
    <dbReference type="NCBI Taxonomy" id="42192"/>
    <lineage>
        <taxon>Eukaryota</taxon>
        <taxon>Metazoa</taxon>
        <taxon>Spiralia</taxon>
        <taxon>Lophotrochozoa</taxon>
        <taxon>Mollusca</taxon>
        <taxon>Bivalvia</taxon>
        <taxon>Autobranchia</taxon>
        <taxon>Pteriomorphia</taxon>
        <taxon>Mytilida</taxon>
        <taxon>Mytiloidea</taxon>
        <taxon>Mytilidae</taxon>
        <taxon>Mytilinae</taxon>
        <taxon>Mytilus</taxon>
    </lineage>
</organism>
<evidence type="ECO:0000256" key="1">
    <source>
        <dbReference type="SAM" id="Coils"/>
    </source>
</evidence>
<evidence type="ECO:0000256" key="2">
    <source>
        <dbReference type="SAM" id="MobiDB-lite"/>
    </source>
</evidence>
<evidence type="ECO:0000313" key="4">
    <source>
        <dbReference type="Proteomes" id="UP000507470"/>
    </source>
</evidence>
<gene>
    <name evidence="3" type="ORF">MCOR_4861</name>
</gene>
<dbReference type="OrthoDB" id="5406275at2759"/>
<dbReference type="Proteomes" id="UP000507470">
    <property type="component" value="Unassembled WGS sequence"/>
</dbReference>